<keyword evidence="3" id="KW-1185">Reference proteome</keyword>
<organism evidence="2 3">
    <name type="scientific">Obba rivulosa</name>
    <dbReference type="NCBI Taxonomy" id="1052685"/>
    <lineage>
        <taxon>Eukaryota</taxon>
        <taxon>Fungi</taxon>
        <taxon>Dikarya</taxon>
        <taxon>Basidiomycota</taxon>
        <taxon>Agaricomycotina</taxon>
        <taxon>Agaricomycetes</taxon>
        <taxon>Polyporales</taxon>
        <taxon>Gelatoporiaceae</taxon>
        <taxon>Obba</taxon>
    </lineage>
</organism>
<feature type="compositionally biased region" description="Polar residues" evidence="1">
    <location>
        <begin position="19"/>
        <end position="28"/>
    </location>
</feature>
<name>A0A8E2DH59_9APHY</name>
<dbReference type="AlphaFoldDB" id="A0A8E2DH59"/>
<feature type="compositionally biased region" description="Pro residues" evidence="1">
    <location>
        <begin position="94"/>
        <end position="104"/>
    </location>
</feature>
<feature type="region of interest" description="Disordered" evidence="1">
    <location>
        <begin position="1"/>
        <end position="122"/>
    </location>
</feature>
<evidence type="ECO:0000313" key="3">
    <source>
        <dbReference type="Proteomes" id="UP000250043"/>
    </source>
</evidence>
<accession>A0A8E2DH59</accession>
<reference evidence="2 3" key="1">
    <citation type="submission" date="2016-07" db="EMBL/GenBank/DDBJ databases">
        <title>Draft genome of the white-rot fungus Obba rivulosa 3A-2.</title>
        <authorList>
            <consortium name="DOE Joint Genome Institute"/>
            <person name="Miettinen O."/>
            <person name="Riley R."/>
            <person name="Acob R."/>
            <person name="Barry K."/>
            <person name="Cullen D."/>
            <person name="De Vries R."/>
            <person name="Hainaut M."/>
            <person name="Hatakka A."/>
            <person name="Henrissat B."/>
            <person name="Hilden K."/>
            <person name="Kuo R."/>
            <person name="Labutti K."/>
            <person name="Lipzen A."/>
            <person name="Makela M.R."/>
            <person name="Sandor L."/>
            <person name="Spatafora J.W."/>
            <person name="Grigoriev I.V."/>
            <person name="Hibbett D.S."/>
        </authorList>
    </citation>
    <scope>NUCLEOTIDE SEQUENCE [LARGE SCALE GENOMIC DNA]</scope>
    <source>
        <strain evidence="2 3">3A-2</strain>
    </source>
</reference>
<evidence type="ECO:0000256" key="1">
    <source>
        <dbReference type="SAM" id="MobiDB-lite"/>
    </source>
</evidence>
<feature type="compositionally biased region" description="Basic residues" evidence="1">
    <location>
        <begin position="49"/>
        <end position="59"/>
    </location>
</feature>
<evidence type="ECO:0000313" key="2">
    <source>
        <dbReference type="EMBL" id="OCH86727.1"/>
    </source>
</evidence>
<dbReference type="EMBL" id="KV722514">
    <property type="protein sequence ID" value="OCH86727.1"/>
    <property type="molecule type" value="Genomic_DNA"/>
</dbReference>
<sequence length="122" mass="12952">MRHAVHHGRNQGVGGRYGSRSSPTTSHASAADCACQGRELVSRGIRNPSCHRSRGGRQPRRGDAHKSAAPASAYKFAFGGHPPHRPTLLGLCRPPLPSPPPPSSPFAQPSRRTLQSTPVSAH</sequence>
<protein>
    <submittedName>
        <fullName evidence="2">Uncharacterized protein</fullName>
    </submittedName>
</protein>
<proteinExistence type="predicted"/>
<dbReference type="Proteomes" id="UP000250043">
    <property type="component" value="Unassembled WGS sequence"/>
</dbReference>
<feature type="compositionally biased region" description="Polar residues" evidence="1">
    <location>
        <begin position="106"/>
        <end position="122"/>
    </location>
</feature>
<gene>
    <name evidence="2" type="ORF">OBBRIDRAFT_207305</name>
</gene>